<evidence type="ECO:0000256" key="2">
    <source>
        <dbReference type="ARBA" id="ARBA00023125"/>
    </source>
</evidence>
<keyword evidence="6" id="KW-1185">Reference proteome</keyword>
<evidence type="ECO:0000313" key="6">
    <source>
        <dbReference type="Proteomes" id="UP000617743"/>
    </source>
</evidence>
<gene>
    <name evidence="5" type="ORF">GCM10010383_55130</name>
</gene>
<dbReference type="PROSITE" id="PS50937">
    <property type="entry name" value="HTH_MERR_2"/>
    <property type="match status" value="1"/>
</dbReference>
<protein>
    <recommendedName>
        <fullName evidence="4">HTH merR-type domain-containing protein</fullName>
    </recommendedName>
</protein>
<accession>A0ABQ2XIH0</accession>
<keyword evidence="2" id="KW-0238">DNA-binding</keyword>
<organism evidence="5 6">
    <name type="scientific">Streptomyces lomondensis</name>
    <dbReference type="NCBI Taxonomy" id="68229"/>
    <lineage>
        <taxon>Bacteria</taxon>
        <taxon>Bacillati</taxon>
        <taxon>Actinomycetota</taxon>
        <taxon>Actinomycetes</taxon>
        <taxon>Kitasatosporales</taxon>
        <taxon>Streptomycetaceae</taxon>
        <taxon>Streptomyces</taxon>
    </lineage>
</organism>
<dbReference type="EMBL" id="BMWC01000009">
    <property type="protein sequence ID" value="GGX18140.1"/>
    <property type="molecule type" value="Genomic_DNA"/>
</dbReference>
<dbReference type="PANTHER" id="PTHR30204">
    <property type="entry name" value="REDOX-CYCLING DRUG-SENSING TRANSCRIPTIONAL ACTIVATOR SOXR"/>
    <property type="match status" value="1"/>
</dbReference>
<evidence type="ECO:0000256" key="1">
    <source>
        <dbReference type="ARBA" id="ARBA00023015"/>
    </source>
</evidence>
<feature type="domain" description="HTH merR-type" evidence="4">
    <location>
        <begin position="9"/>
        <end position="78"/>
    </location>
</feature>
<dbReference type="InterPro" id="IPR047057">
    <property type="entry name" value="MerR_fam"/>
</dbReference>
<evidence type="ECO:0000259" key="4">
    <source>
        <dbReference type="PROSITE" id="PS50937"/>
    </source>
</evidence>
<keyword evidence="3" id="KW-0804">Transcription</keyword>
<dbReference type="CDD" id="cd01109">
    <property type="entry name" value="HTH_YyaN"/>
    <property type="match status" value="1"/>
</dbReference>
<dbReference type="PRINTS" id="PR00040">
    <property type="entry name" value="HTHMERR"/>
</dbReference>
<dbReference type="Pfam" id="PF00376">
    <property type="entry name" value="MerR"/>
    <property type="match status" value="1"/>
</dbReference>
<dbReference type="SMART" id="SM00422">
    <property type="entry name" value="HTH_MERR"/>
    <property type="match status" value="1"/>
</dbReference>
<reference evidence="6" key="1">
    <citation type="journal article" date="2019" name="Int. J. Syst. Evol. Microbiol.">
        <title>The Global Catalogue of Microorganisms (GCM) 10K type strain sequencing project: providing services to taxonomists for standard genome sequencing and annotation.</title>
        <authorList>
            <consortium name="The Broad Institute Genomics Platform"/>
            <consortium name="The Broad Institute Genome Sequencing Center for Infectious Disease"/>
            <person name="Wu L."/>
            <person name="Ma J."/>
        </authorList>
    </citation>
    <scope>NUCLEOTIDE SEQUENCE [LARGE SCALE GENOMIC DNA]</scope>
    <source>
        <strain evidence="6">JCM 4866</strain>
    </source>
</reference>
<name>A0ABQ2XIH0_9ACTN</name>
<dbReference type="RefSeq" id="WP_229906609.1">
    <property type="nucleotide sequence ID" value="NZ_BMWC01000009.1"/>
</dbReference>
<dbReference type="Pfam" id="PF09278">
    <property type="entry name" value="MerR-DNA-bind"/>
    <property type="match status" value="1"/>
</dbReference>
<keyword evidence="1" id="KW-0805">Transcription regulation</keyword>
<dbReference type="InterPro" id="IPR015358">
    <property type="entry name" value="Tscrpt_reg_MerR_DNA-bd"/>
</dbReference>
<evidence type="ECO:0000313" key="5">
    <source>
        <dbReference type="EMBL" id="GGX18140.1"/>
    </source>
</evidence>
<dbReference type="Proteomes" id="UP000617743">
    <property type="component" value="Unassembled WGS sequence"/>
</dbReference>
<dbReference type="InterPro" id="IPR000551">
    <property type="entry name" value="MerR-type_HTH_dom"/>
</dbReference>
<comment type="caution">
    <text evidence="5">The sequence shown here is derived from an EMBL/GenBank/DDBJ whole genome shotgun (WGS) entry which is preliminary data.</text>
</comment>
<evidence type="ECO:0000256" key="3">
    <source>
        <dbReference type="ARBA" id="ARBA00023163"/>
    </source>
</evidence>
<proteinExistence type="predicted"/>
<dbReference type="InterPro" id="IPR009061">
    <property type="entry name" value="DNA-bd_dom_put_sf"/>
</dbReference>
<dbReference type="SUPFAM" id="SSF46955">
    <property type="entry name" value="Putative DNA-binding domain"/>
    <property type="match status" value="1"/>
</dbReference>
<sequence>MATERIDATLTIAETSELTGLSPSTLRYYERIGLIDGVQRGPDGRRRYQAADLAWMAFLLRLRTTGMPIQGMLAFAELRRGGDATVRERLELLRRHQAQVRRRYEAVMRSLDAIDKKIGHYERLVEERDGDSGREA</sequence>
<dbReference type="PANTHER" id="PTHR30204:SF98">
    <property type="entry name" value="HTH-TYPE TRANSCRIPTIONAL REGULATOR ADHR"/>
    <property type="match status" value="1"/>
</dbReference>
<dbReference type="Gene3D" id="1.10.1660.10">
    <property type="match status" value="1"/>
</dbReference>